<dbReference type="InterPro" id="IPR010076">
    <property type="entry name" value="BioH"/>
</dbReference>
<comment type="similarity">
    <text evidence="5">Belongs to the AB hydrolase superfamily. Carboxylesterase BioH family.</text>
</comment>
<feature type="binding site" evidence="5">
    <location>
        <position position="22"/>
    </location>
    <ligand>
        <name>substrate</name>
    </ligand>
</feature>
<feature type="binding site" evidence="5">
    <location>
        <begin position="82"/>
        <end position="83"/>
    </location>
    <ligand>
        <name>substrate</name>
    </ligand>
</feature>
<comment type="catalytic activity">
    <reaction evidence="5">
        <text>6-carboxyhexanoyl-[ACP] methyl ester + H2O = 6-carboxyhexanoyl-[ACP] + methanol + H(+)</text>
        <dbReference type="Rhea" id="RHEA:42700"/>
        <dbReference type="Rhea" id="RHEA-COMP:9955"/>
        <dbReference type="Rhea" id="RHEA-COMP:10186"/>
        <dbReference type="ChEBI" id="CHEBI:15377"/>
        <dbReference type="ChEBI" id="CHEBI:15378"/>
        <dbReference type="ChEBI" id="CHEBI:17790"/>
        <dbReference type="ChEBI" id="CHEBI:78846"/>
        <dbReference type="ChEBI" id="CHEBI:82735"/>
        <dbReference type="EC" id="3.1.1.85"/>
    </reaction>
</comment>
<evidence type="ECO:0000313" key="7">
    <source>
        <dbReference type="EMBL" id="PCS23187.1"/>
    </source>
</evidence>
<dbReference type="HAMAP" id="MF_01260">
    <property type="entry name" value="Carboxylester"/>
    <property type="match status" value="1"/>
</dbReference>
<dbReference type="NCBIfam" id="TIGR01738">
    <property type="entry name" value="bioH"/>
    <property type="match status" value="1"/>
</dbReference>
<gene>
    <name evidence="5" type="primary">bioH</name>
    <name evidence="7" type="ORF">BTN49_1183</name>
</gene>
<comment type="function">
    <text evidence="5">The physiological role of BioH is to remove the methyl group introduced by BioC when the pimeloyl moiety is complete. It allows to synthesize pimeloyl-ACP via the fatty acid synthetic pathway through the hydrolysis of the ester bonds of pimeloyl-ACP esters.</text>
</comment>
<dbReference type="Pfam" id="PF00561">
    <property type="entry name" value="Abhydrolase_1"/>
    <property type="match status" value="1"/>
</dbReference>
<dbReference type="GO" id="GO:0090499">
    <property type="term" value="F:pimelyl-[acyl-carrier protein] methyl ester esterase activity"/>
    <property type="evidence" value="ECO:0007669"/>
    <property type="project" value="UniProtKB-EC"/>
</dbReference>
<reference evidence="8" key="1">
    <citation type="submission" date="2017-04" db="EMBL/GenBank/DDBJ databases">
        <title>Genome evolution of the luminous symbionts of deep sea anglerfish.</title>
        <authorList>
            <person name="Hendry T.A."/>
        </authorList>
    </citation>
    <scope>NUCLEOTIDE SEQUENCE [LARGE SCALE GENOMIC DNA]</scope>
</reference>
<feature type="binding site" evidence="5">
    <location>
        <begin position="143"/>
        <end position="147"/>
    </location>
    <ligand>
        <name>substrate</name>
    </ligand>
</feature>
<dbReference type="AlphaFoldDB" id="A0A2A5T4U9"/>
<evidence type="ECO:0000259" key="6">
    <source>
        <dbReference type="Pfam" id="PF00561"/>
    </source>
</evidence>
<keyword evidence="1 5" id="KW-0719">Serine esterase</keyword>
<dbReference type="RefSeq" id="WP_097356216.1">
    <property type="nucleotide sequence ID" value="NZ_CAWNJE010000006.1"/>
</dbReference>
<feature type="binding site" evidence="5">
    <location>
        <position position="235"/>
    </location>
    <ligand>
        <name>substrate</name>
    </ligand>
</feature>
<dbReference type="PANTHER" id="PTHR43798:SF31">
    <property type="entry name" value="AB HYDROLASE SUPERFAMILY PROTEIN YCLE"/>
    <property type="match status" value="1"/>
</dbReference>
<comment type="subcellular location">
    <subcellularLocation>
        <location evidence="5">Cytoplasm</location>
    </subcellularLocation>
</comment>
<organism evidence="7 8">
    <name type="scientific">Candidatus Enterovibrio escicola</name>
    <dbReference type="NCBI Taxonomy" id="1927127"/>
    <lineage>
        <taxon>Bacteria</taxon>
        <taxon>Pseudomonadati</taxon>
        <taxon>Pseudomonadota</taxon>
        <taxon>Gammaproteobacteria</taxon>
        <taxon>Vibrionales</taxon>
        <taxon>Vibrionaceae</taxon>
        <taxon>Enterovibrio</taxon>
    </lineage>
</organism>
<keyword evidence="4 5" id="KW-0378">Hydrolase</keyword>
<evidence type="ECO:0000313" key="8">
    <source>
        <dbReference type="Proteomes" id="UP000219020"/>
    </source>
</evidence>
<dbReference type="EC" id="3.1.1.85" evidence="5"/>
<name>A0A2A5T4U9_9GAMM</name>
<keyword evidence="3 5" id="KW-0093">Biotin biosynthesis</keyword>
<dbReference type="Gene3D" id="3.40.50.1820">
    <property type="entry name" value="alpha/beta hydrolase"/>
    <property type="match status" value="1"/>
</dbReference>
<protein>
    <recommendedName>
        <fullName evidence="5">Pimeloyl-[acyl-carrier protein] methyl ester esterase</fullName>
        <ecNumber evidence="5">3.1.1.85</ecNumber>
    </recommendedName>
    <alternativeName>
        <fullName evidence="5">Biotin synthesis protein BioH</fullName>
    </alternativeName>
    <alternativeName>
        <fullName evidence="5">Carboxylesterase BioH</fullName>
    </alternativeName>
</protein>
<dbReference type="GO" id="GO:0009102">
    <property type="term" value="P:biotin biosynthetic process"/>
    <property type="evidence" value="ECO:0007669"/>
    <property type="project" value="UniProtKB-UniRule"/>
</dbReference>
<dbReference type="Proteomes" id="UP000219020">
    <property type="component" value="Unassembled WGS sequence"/>
</dbReference>
<keyword evidence="2 5" id="KW-0963">Cytoplasm</keyword>
<dbReference type="InterPro" id="IPR000073">
    <property type="entry name" value="AB_hydrolase_1"/>
</dbReference>
<keyword evidence="8" id="KW-1185">Reference proteome</keyword>
<evidence type="ECO:0000256" key="1">
    <source>
        <dbReference type="ARBA" id="ARBA00022487"/>
    </source>
</evidence>
<evidence type="ECO:0000256" key="3">
    <source>
        <dbReference type="ARBA" id="ARBA00022756"/>
    </source>
</evidence>
<evidence type="ECO:0000256" key="4">
    <source>
        <dbReference type="ARBA" id="ARBA00022801"/>
    </source>
</evidence>
<feature type="domain" description="AB hydrolase-1" evidence="6">
    <location>
        <begin position="16"/>
        <end position="242"/>
    </location>
</feature>
<dbReference type="GO" id="GO:0016020">
    <property type="term" value="C:membrane"/>
    <property type="evidence" value="ECO:0007669"/>
    <property type="project" value="TreeGrafter"/>
</dbReference>
<evidence type="ECO:0000256" key="5">
    <source>
        <dbReference type="HAMAP-Rule" id="MF_01260"/>
    </source>
</evidence>
<comment type="caution">
    <text evidence="7">The sequence shown here is derived from an EMBL/GenBank/DDBJ whole genome shotgun (WGS) entry which is preliminary data.</text>
</comment>
<dbReference type="SUPFAM" id="SSF53474">
    <property type="entry name" value="alpha/beta-Hydrolases"/>
    <property type="match status" value="1"/>
</dbReference>
<dbReference type="UniPathway" id="UPA00078"/>
<feature type="active site" evidence="5">
    <location>
        <position position="207"/>
    </location>
</feature>
<comment type="pathway">
    <text evidence="5">Cofactor biosynthesis; biotin biosynthesis.</text>
</comment>
<dbReference type="InterPro" id="IPR029058">
    <property type="entry name" value="AB_hydrolase_fold"/>
</dbReference>
<dbReference type="PANTHER" id="PTHR43798">
    <property type="entry name" value="MONOACYLGLYCEROL LIPASE"/>
    <property type="match status" value="1"/>
</dbReference>
<evidence type="ECO:0000256" key="2">
    <source>
        <dbReference type="ARBA" id="ARBA00022490"/>
    </source>
</evidence>
<dbReference type="EMBL" id="NBYY01000011">
    <property type="protein sequence ID" value="PCS23187.1"/>
    <property type="molecule type" value="Genomic_DNA"/>
</dbReference>
<dbReference type="GeneID" id="66951422"/>
<dbReference type="OrthoDB" id="9780744at2"/>
<dbReference type="InterPro" id="IPR050266">
    <property type="entry name" value="AB_hydrolase_sf"/>
</dbReference>
<proteinExistence type="inferred from homology"/>
<sequence length="266" mass="29888">MTTSLHWYRSGQGSDMIFIHGWGMNSAVWQHLLPFLTAHYRVHCVDLPGYGYSQPSDALSLKDMVQCLLENSDQPAIWVGWSLGGIVATQVALLAPERVQGLVTVASSPRFLEKQGWRGTKLQVLEAFLQQLSEDFIGTVERFIEFQAMGTLTARQDIEWLKKVVVAHPPPQTESLKAGFYILGHTDLRPRLHELSMPWLQIYGLLDAIVPVRVAQAVNILVPQSQQKIFDNSAHAPFISHPEDFSQVLLSFCGQCLPDFHEKVSQ</sequence>
<comment type="subunit">
    <text evidence="5">Monomer.</text>
</comment>
<feature type="active site" description="Nucleophile" evidence="5">
    <location>
        <position position="82"/>
    </location>
</feature>
<dbReference type="GO" id="GO:0005737">
    <property type="term" value="C:cytoplasm"/>
    <property type="evidence" value="ECO:0007669"/>
    <property type="project" value="UniProtKB-SubCell"/>
</dbReference>
<accession>A0A2A5T4U9</accession>
<feature type="active site" evidence="5">
    <location>
        <position position="235"/>
    </location>
</feature>